<sequence length="63" mass="6779">MTTNAVVGPINALPPQIVIIIPPDDIHFVTFSHPGPSRGIHPIKIGNDANRDTLSNINIKKAM</sequence>
<name>A0A1U9KTD2_9PROT</name>
<gene>
    <name evidence="1" type="ORF">A0U93_14940</name>
</gene>
<organism evidence="1 2">
    <name type="scientific">Neoasaia chiangmaiensis</name>
    <dbReference type="NCBI Taxonomy" id="320497"/>
    <lineage>
        <taxon>Bacteria</taxon>
        <taxon>Pseudomonadati</taxon>
        <taxon>Pseudomonadota</taxon>
        <taxon>Alphaproteobacteria</taxon>
        <taxon>Acetobacterales</taxon>
        <taxon>Acetobacteraceae</taxon>
        <taxon>Neoasaia</taxon>
    </lineage>
</organism>
<accession>A0A1U9KTD2</accession>
<evidence type="ECO:0000313" key="1">
    <source>
        <dbReference type="EMBL" id="AQS88999.1"/>
    </source>
</evidence>
<dbReference type="AlphaFoldDB" id="A0A1U9KTD2"/>
<dbReference type="KEGG" id="nch:A0U93_14940"/>
<dbReference type="Proteomes" id="UP000188604">
    <property type="component" value="Chromosome"/>
</dbReference>
<keyword evidence="2" id="KW-1185">Reference proteome</keyword>
<proteinExistence type="predicted"/>
<evidence type="ECO:0000313" key="2">
    <source>
        <dbReference type="Proteomes" id="UP000188604"/>
    </source>
</evidence>
<reference evidence="1 2" key="1">
    <citation type="submission" date="2016-03" db="EMBL/GenBank/DDBJ databases">
        <title>Acetic acid bacteria sequencing.</title>
        <authorList>
            <person name="Brandt J."/>
            <person name="Jakob F."/>
            <person name="Vogel R.F."/>
        </authorList>
    </citation>
    <scope>NUCLEOTIDE SEQUENCE [LARGE SCALE GENOMIC DNA]</scope>
    <source>
        <strain evidence="1 2">NBRC 101099</strain>
    </source>
</reference>
<dbReference type="EMBL" id="CP014691">
    <property type="protein sequence ID" value="AQS88999.1"/>
    <property type="molecule type" value="Genomic_DNA"/>
</dbReference>
<protein>
    <submittedName>
        <fullName evidence="1">Uncharacterized protein</fullName>
    </submittedName>
</protein>